<feature type="transmembrane region" description="Helical" evidence="1">
    <location>
        <begin position="119"/>
        <end position="141"/>
    </location>
</feature>
<reference evidence="2 3" key="1">
    <citation type="submission" date="2017-07" db="EMBL/GenBank/DDBJ databases">
        <title>Draft whole genome sequences of clinical Proprionibacteriaceae strains.</title>
        <authorList>
            <person name="Bernier A.-M."/>
            <person name="Bernard K."/>
            <person name="Domingo M.-C."/>
        </authorList>
    </citation>
    <scope>NUCLEOTIDE SEQUENCE [LARGE SCALE GENOMIC DNA]</scope>
    <source>
        <strain evidence="2 3">NML 130396</strain>
    </source>
</reference>
<dbReference type="RefSeq" id="WP_094365199.1">
    <property type="nucleotide sequence ID" value="NZ_NMVQ01000045.1"/>
</dbReference>
<dbReference type="PANTHER" id="PTHR41282:SF1">
    <property type="entry name" value="CONSERVED TRANSMEMBRANE PROTEIN-RELATED"/>
    <property type="match status" value="1"/>
</dbReference>
<keyword evidence="3" id="KW-1185">Reference proteome</keyword>
<dbReference type="InterPro" id="IPR010539">
    <property type="entry name" value="BaxI_1-like"/>
</dbReference>
<feature type="transmembrane region" description="Helical" evidence="1">
    <location>
        <begin position="39"/>
        <end position="59"/>
    </location>
</feature>
<accession>A0A255GQK3</accession>
<dbReference type="PIRSF" id="PIRSF009160">
    <property type="entry name" value="UCP009160"/>
    <property type="match status" value="1"/>
</dbReference>
<feature type="transmembrane region" description="Helical" evidence="1">
    <location>
        <begin position="194"/>
        <end position="213"/>
    </location>
</feature>
<keyword evidence="1" id="KW-1133">Transmembrane helix</keyword>
<feature type="transmembrane region" description="Helical" evidence="1">
    <location>
        <begin position="65"/>
        <end position="86"/>
    </location>
</feature>
<proteinExistence type="predicted"/>
<evidence type="ECO:0008006" key="4">
    <source>
        <dbReference type="Google" id="ProtNLM"/>
    </source>
</evidence>
<dbReference type="PANTHER" id="PTHR41282">
    <property type="entry name" value="CONSERVED TRANSMEMBRANE PROTEIN-RELATED"/>
    <property type="match status" value="1"/>
</dbReference>
<feature type="transmembrane region" description="Helical" evidence="1">
    <location>
        <begin position="153"/>
        <end position="174"/>
    </location>
</feature>
<name>A0A255GQK3_9ACTN</name>
<organism evidence="2 3">
    <name type="scientific">Enemella dayhoffiae</name>
    <dbReference type="NCBI Taxonomy" id="2016507"/>
    <lineage>
        <taxon>Bacteria</taxon>
        <taxon>Bacillati</taxon>
        <taxon>Actinomycetota</taxon>
        <taxon>Actinomycetes</taxon>
        <taxon>Propionibacteriales</taxon>
        <taxon>Propionibacteriaceae</taxon>
        <taxon>Enemella</taxon>
    </lineage>
</organism>
<dbReference type="OrthoDB" id="116480at2"/>
<dbReference type="EMBL" id="NMVQ01000045">
    <property type="protein sequence ID" value="OYO18110.1"/>
    <property type="molecule type" value="Genomic_DNA"/>
</dbReference>
<dbReference type="Proteomes" id="UP000216311">
    <property type="component" value="Unassembled WGS sequence"/>
</dbReference>
<keyword evidence="1" id="KW-0812">Transmembrane</keyword>
<protein>
    <recommendedName>
        <fullName evidence="4">Bax inhibitor-1/YccA family protein</fullName>
    </recommendedName>
</protein>
<feature type="transmembrane region" description="Helical" evidence="1">
    <location>
        <begin position="93"/>
        <end position="113"/>
    </location>
</feature>
<dbReference type="AlphaFoldDB" id="A0A255GQK3"/>
<keyword evidence="1" id="KW-0472">Membrane</keyword>
<dbReference type="Pfam" id="PF12811">
    <property type="entry name" value="BaxI_1"/>
    <property type="match status" value="1"/>
</dbReference>
<evidence type="ECO:0000313" key="3">
    <source>
        <dbReference type="Proteomes" id="UP000216311"/>
    </source>
</evidence>
<comment type="caution">
    <text evidence="2">The sequence shown here is derived from an EMBL/GenBank/DDBJ whole genome shotgun (WGS) entry which is preliminary data.</text>
</comment>
<evidence type="ECO:0000313" key="2">
    <source>
        <dbReference type="EMBL" id="OYO18110.1"/>
    </source>
</evidence>
<sequence>MRTSNPVLSRQDAFTPYRAPQGHQGPPGQQTGRMTLDDVLTKTGITIGLVVLAAAATFFLMPPAILPLAGIGAALSTIVITFIVAFRRTVSPALVVLFALIEGVFVGAISKFFENAYSGIVTQAIFGTLVAAVATLGAYKFFNVRVTAKFTKIVGIATLAFAVATLANFLLALAGVNGGAGLGLRSGVTGQVSLLAIGVSAIAVVLAVLNLVLDFDYIERGIEMGAPANQSWKAAFGLTVTLVWLYVEILRILSYFRR</sequence>
<gene>
    <name evidence="2" type="ORF">CGZ93_16290</name>
</gene>
<evidence type="ECO:0000256" key="1">
    <source>
        <dbReference type="SAM" id="Phobius"/>
    </source>
</evidence>
<feature type="transmembrane region" description="Helical" evidence="1">
    <location>
        <begin position="234"/>
        <end position="256"/>
    </location>
</feature>